<reference evidence="1 2" key="1">
    <citation type="submission" date="2015-12" db="EMBL/GenBank/DDBJ databases">
        <title>Draft genome sequence of Moniliophthora roreri, the causal agent of frosty pod rot of cacao.</title>
        <authorList>
            <person name="Aime M.C."/>
            <person name="Diaz-Valderrama J.R."/>
            <person name="Kijpornyongpan T."/>
            <person name="Phillips-Mora W."/>
        </authorList>
    </citation>
    <scope>NUCLEOTIDE SEQUENCE [LARGE SCALE GENOMIC DNA]</scope>
    <source>
        <strain evidence="1 2">MCA 2952</strain>
    </source>
</reference>
<protein>
    <submittedName>
        <fullName evidence="1">Uncharacterized protein</fullName>
    </submittedName>
</protein>
<dbReference type="AlphaFoldDB" id="A0A0W0F4K6"/>
<dbReference type="EMBL" id="LATX01002350">
    <property type="protein sequence ID" value="KTB31122.1"/>
    <property type="molecule type" value="Genomic_DNA"/>
</dbReference>
<proteinExistence type="predicted"/>
<comment type="caution">
    <text evidence="1">The sequence shown here is derived from an EMBL/GenBank/DDBJ whole genome shotgun (WGS) entry which is preliminary data.</text>
</comment>
<gene>
    <name evidence="1" type="ORF">WG66_16285</name>
</gene>
<evidence type="ECO:0000313" key="1">
    <source>
        <dbReference type="EMBL" id="KTB31122.1"/>
    </source>
</evidence>
<dbReference type="Proteomes" id="UP000054988">
    <property type="component" value="Unassembled WGS sequence"/>
</dbReference>
<accession>A0A0W0F4K6</accession>
<name>A0A0W0F4K6_MONRR</name>
<sequence>MQFPNTLTLLAAAAAYLAMYVSASLVIPLPVDRAADPDDVGLIPPANEGRCLQMGLLPIKKQLERPPSDWSVFPSSGASPPSFNFSSQCDSRLFISSVIQGLLKDAEKTRRHSLLS</sequence>
<organism evidence="1 2">
    <name type="scientific">Moniliophthora roreri</name>
    <name type="common">Frosty pod rot fungus</name>
    <name type="synonym">Monilia roreri</name>
    <dbReference type="NCBI Taxonomy" id="221103"/>
    <lineage>
        <taxon>Eukaryota</taxon>
        <taxon>Fungi</taxon>
        <taxon>Dikarya</taxon>
        <taxon>Basidiomycota</taxon>
        <taxon>Agaricomycotina</taxon>
        <taxon>Agaricomycetes</taxon>
        <taxon>Agaricomycetidae</taxon>
        <taxon>Agaricales</taxon>
        <taxon>Marasmiineae</taxon>
        <taxon>Marasmiaceae</taxon>
        <taxon>Moniliophthora</taxon>
    </lineage>
</organism>
<evidence type="ECO:0000313" key="2">
    <source>
        <dbReference type="Proteomes" id="UP000054988"/>
    </source>
</evidence>